<feature type="region of interest" description="Disordered" evidence="1">
    <location>
        <begin position="1"/>
        <end position="223"/>
    </location>
</feature>
<feature type="compositionally biased region" description="Basic and acidic residues" evidence="1">
    <location>
        <begin position="134"/>
        <end position="155"/>
    </location>
</feature>
<evidence type="ECO:0000313" key="2">
    <source>
        <dbReference type="Proteomes" id="UP000887566"/>
    </source>
</evidence>
<keyword evidence="2" id="KW-1185">Reference proteome</keyword>
<accession>A0A914UWP7</accession>
<organism evidence="2 3">
    <name type="scientific">Plectus sambesii</name>
    <dbReference type="NCBI Taxonomy" id="2011161"/>
    <lineage>
        <taxon>Eukaryota</taxon>
        <taxon>Metazoa</taxon>
        <taxon>Ecdysozoa</taxon>
        <taxon>Nematoda</taxon>
        <taxon>Chromadorea</taxon>
        <taxon>Plectida</taxon>
        <taxon>Plectina</taxon>
        <taxon>Plectoidea</taxon>
        <taxon>Plectidae</taxon>
        <taxon>Plectus</taxon>
    </lineage>
</organism>
<reference evidence="3" key="1">
    <citation type="submission" date="2022-11" db="UniProtKB">
        <authorList>
            <consortium name="WormBaseParasite"/>
        </authorList>
    </citation>
    <scope>IDENTIFICATION</scope>
</reference>
<proteinExistence type="predicted"/>
<feature type="compositionally biased region" description="Low complexity" evidence="1">
    <location>
        <begin position="114"/>
        <end position="127"/>
    </location>
</feature>
<name>A0A914UWP7_9BILA</name>
<feature type="compositionally biased region" description="Basic and acidic residues" evidence="1">
    <location>
        <begin position="32"/>
        <end position="46"/>
    </location>
</feature>
<feature type="compositionally biased region" description="Low complexity" evidence="1">
    <location>
        <begin position="203"/>
        <end position="216"/>
    </location>
</feature>
<feature type="compositionally biased region" description="Basic and acidic residues" evidence="1">
    <location>
        <begin position="88"/>
        <end position="113"/>
    </location>
</feature>
<dbReference type="Proteomes" id="UP000887566">
    <property type="component" value="Unplaced"/>
</dbReference>
<dbReference type="WBParaSite" id="PSAMB.scaffold1274size33491.g12137.t1">
    <property type="protein sequence ID" value="PSAMB.scaffold1274size33491.g12137.t1"/>
    <property type="gene ID" value="PSAMB.scaffold1274size33491.g12137"/>
</dbReference>
<feature type="compositionally biased region" description="Polar residues" evidence="1">
    <location>
        <begin position="1"/>
        <end position="10"/>
    </location>
</feature>
<protein>
    <submittedName>
        <fullName evidence="3">Uncharacterized protein</fullName>
    </submittedName>
</protein>
<sequence length="249" mass="26168">MESESTTVVSTAAAGEEKSAVEVVPSTQGMTEKTHDAAGEAPKSESETSSESSSSDAEKRDDQREDVSSGDEENSAVAEQNPTAAEHAQSEDKKPAAVFDADKGDVVKEDVVKEAAFSSPEEAPASPLVCLDDEAAKDSDKDEERPLGWEARNEVPELGWGELPPTSEVSQTWGSPSPLVGDEECEAPPSEHSVSAEMSGGESAPISGPAANNAAGGRKNRWRPRYTTDVTAELGFVSCFSFIALFGCI</sequence>
<dbReference type="AlphaFoldDB" id="A0A914UWP7"/>
<evidence type="ECO:0000313" key="3">
    <source>
        <dbReference type="WBParaSite" id="PSAMB.scaffold1274size33491.g12137.t1"/>
    </source>
</evidence>
<feature type="compositionally biased region" description="Basic and acidic residues" evidence="1">
    <location>
        <begin position="56"/>
        <end position="67"/>
    </location>
</feature>
<evidence type="ECO:0000256" key="1">
    <source>
        <dbReference type="SAM" id="MobiDB-lite"/>
    </source>
</evidence>